<evidence type="ECO:0000256" key="1">
    <source>
        <dbReference type="SAM" id="SignalP"/>
    </source>
</evidence>
<reference evidence="3" key="1">
    <citation type="submission" date="2021-02" db="EMBL/GenBank/DDBJ databases">
        <authorList>
            <person name="Nowell W R."/>
        </authorList>
    </citation>
    <scope>NUCLEOTIDE SEQUENCE</scope>
</reference>
<evidence type="ECO:0000313" key="3">
    <source>
        <dbReference type="EMBL" id="CAF0722214.1"/>
    </source>
</evidence>
<evidence type="ECO:0000313" key="4">
    <source>
        <dbReference type="EMBL" id="CAF3820773.1"/>
    </source>
</evidence>
<dbReference type="Proteomes" id="UP000663845">
    <property type="component" value="Unassembled WGS sequence"/>
</dbReference>
<protein>
    <recommendedName>
        <fullName evidence="2">Apple domain-containing protein</fullName>
    </recommendedName>
</protein>
<dbReference type="Pfam" id="PF00024">
    <property type="entry name" value="PAN_1"/>
    <property type="match status" value="1"/>
</dbReference>
<dbReference type="EMBL" id="CAJOAZ010001487">
    <property type="protein sequence ID" value="CAF3820773.1"/>
    <property type="molecule type" value="Genomic_DNA"/>
</dbReference>
<feature type="domain" description="Apple" evidence="2">
    <location>
        <begin position="51"/>
        <end position="98"/>
    </location>
</feature>
<feature type="signal peptide" evidence="1">
    <location>
        <begin position="1"/>
        <end position="20"/>
    </location>
</feature>
<dbReference type="SUPFAM" id="SSF49899">
    <property type="entry name" value="Concanavalin A-like lectins/glucanases"/>
    <property type="match status" value="1"/>
</dbReference>
<dbReference type="Gene3D" id="2.60.120.200">
    <property type="match status" value="1"/>
</dbReference>
<comment type="caution">
    <text evidence="3">The sequence shown here is derived from an EMBL/GenBank/DDBJ whole genome shotgun (WGS) entry which is preliminary data.</text>
</comment>
<dbReference type="Proteomes" id="UP000663844">
    <property type="component" value="Unassembled WGS sequence"/>
</dbReference>
<gene>
    <name evidence="3" type="ORF">JYZ213_LOCUS387</name>
    <name evidence="4" type="ORF">OXD698_LOCUS19429</name>
</gene>
<evidence type="ECO:0000313" key="5">
    <source>
        <dbReference type="Proteomes" id="UP000663845"/>
    </source>
</evidence>
<keyword evidence="1" id="KW-0732">Signal</keyword>
<sequence length="347" mass="37950">MGYIRIGQILMLLIIIQSSTEDIRSFIMLKITGSKFNCTTTTCLPFITSIVLNIRNCQIACLAETQCDAASFHQSASMCELFADVSNQTENMLPNVDIITMIVESNTRIPQVSEPGTTTIQPSTAAMSTISACINMTIPVGQAPSIGWDFEGNLNDRFLIYNGTNGNKSIYTLGRYSCRKCLNLSSSLNQSVYIYGTPYIDLRNISFSVETWIKPTIVTDGMEHVILAQCGSLGSYQCMRVSIGSPGPMTFRFRSDTQTGLQNVSINVWSHLAYVYNKTAGTMALYLNGTLDKSGTGHGPYTGPPTFFQIGNIDSIGGLYYDGCIDDIFFYPFARTASDIAATFALG</sequence>
<dbReference type="InterPro" id="IPR003609">
    <property type="entry name" value="Pan_app"/>
</dbReference>
<dbReference type="Pfam" id="PF13385">
    <property type="entry name" value="Laminin_G_3"/>
    <property type="match status" value="1"/>
</dbReference>
<name>A0A813MCN6_9BILA</name>
<accession>A0A813MCN6</accession>
<organism evidence="3 5">
    <name type="scientific">Adineta steineri</name>
    <dbReference type="NCBI Taxonomy" id="433720"/>
    <lineage>
        <taxon>Eukaryota</taxon>
        <taxon>Metazoa</taxon>
        <taxon>Spiralia</taxon>
        <taxon>Gnathifera</taxon>
        <taxon>Rotifera</taxon>
        <taxon>Eurotatoria</taxon>
        <taxon>Bdelloidea</taxon>
        <taxon>Adinetida</taxon>
        <taxon>Adinetidae</taxon>
        <taxon>Adineta</taxon>
    </lineage>
</organism>
<dbReference type="AlphaFoldDB" id="A0A813MCN6"/>
<proteinExistence type="predicted"/>
<feature type="chain" id="PRO_5035596633" description="Apple domain-containing protein" evidence="1">
    <location>
        <begin position="21"/>
        <end position="347"/>
    </location>
</feature>
<evidence type="ECO:0000259" key="2">
    <source>
        <dbReference type="Pfam" id="PF00024"/>
    </source>
</evidence>
<dbReference type="InterPro" id="IPR013320">
    <property type="entry name" value="ConA-like_dom_sf"/>
</dbReference>
<dbReference type="EMBL" id="CAJNOG010000002">
    <property type="protein sequence ID" value="CAF0722214.1"/>
    <property type="molecule type" value="Genomic_DNA"/>
</dbReference>